<evidence type="ECO:0000313" key="3">
    <source>
        <dbReference type="Proteomes" id="UP000663203"/>
    </source>
</evidence>
<sequence>MVERSTSATTVTLLPGHSENSSADGDALDSAMPDYDGKSLDAWFVADAVTDLPDDLETVREMRKHLPEYDEGLRQYRLANEIELSFSTPDGRTLVEPSVALETNADERPSYVGVEGEPGEENVVRDIIERDDLDWFDGKDKLPADVSNKRFESDAVREEVDGVEGVRASVVFGGTDTYIEIMREKFYELGPVEFLETTGMDVEAVPAFVVQPPTMYTFLELAAMADGTTLARAWDASPYPKHYLYVDERKRDETEFEEGSRLSGGEWRQNENANERFGQWALEEQDLRTPFSPHTRAGYEQYVDHASSFGPFPAMAHGEDGDELTASDVASELPPLFPW</sequence>
<gene>
    <name evidence="2" type="ORF">J0X25_10085</name>
</gene>
<protein>
    <submittedName>
        <fullName evidence="2">Uncharacterized protein</fullName>
    </submittedName>
</protein>
<organism evidence="2 3">
    <name type="scientific">Haloterrigena alkaliphila</name>
    <dbReference type="NCBI Taxonomy" id="2816475"/>
    <lineage>
        <taxon>Archaea</taxon>
        <taxon>Methanobacteriati</taxon>
        <taxon>Methanobacteriota</taxon>
        <taxon>Stenosarchaea group</taxon>
        <taxon>Halobacteria</taxon>
        <taxon>Halobacteriales</taxon>
        <taxon>Natrialbaceae</taxon>
        <taxon>Haloterrigena</taxon>
    </lineage>
</organism>
<reference evidence="2 3" key="1">
    <citation type="submission" date="2021-03" db="EMBL/GenBank/DDBJ databases">
        <title>Haloterrigena longa sp. nov. and Haloterrigena limicola sp. nov., extremely halophilic archaea isolated from a salt lake.</title>
        <authorList>
            <person name="Henglin C."/>
        </authorList>
    </citation>
    <scope>NUCLEOTIDE SEQUENCE [LARGE SCALE GENOMIC DNA]</scope>
    <source>
        <strain evidence="2 3">KZCA68</strain>
    </source>
</reference>
<keyword evidence="3" id="KW-1185">Reference proteome</keyword>
<evidence type="ECO:0000313" key="2">
    <source>
        <dbReference type="EMBL" id="QSW97769.1"/>
    </source>
</evidence>
<dbReference type="KEGG" id="hakz:J0X25_10085"/>
<dbReference type="RefSeq" id="WP_207287388.1">
    <property type="nucleotide sequence ID" value="NZ_CP071462.1"/>
</dbReference>
<accession>A0A8A2V7C2</accession>
<dbReference type="AlphaFoldDB" id="A0A8A2V7C2"/>
<evidence type="ECO:0000256" key="1">
    <source>
        <dbReference type="SAM" id="MobiDB-lite"/>
    </source>
</evidence>
<dbReference type="Proteomes" id="UP000663203">
    <property type="component" value="Chromosome"/>
</dbReference>
<feature type="region of interest" description="Disordered" evidence="1">
    <location>
        <begin position="1"/>
        <end position="30"/>
    </location>
</feature>
<proteinExistence type="predicted"/>
<dbReference type="GeneID" id="63187656"/>
<feature type="compositionally biased region" description="Polar residues" evidence="1">
    <location>
        <begin position="1"/>
        <end position="23"/>
    </location>
</feature>
<name>A0A8A2V7C2_9EURY</name>
<dbReference type="EMBL" id="CP071462">
    <property type="protein sequence ID" value="QSW97769.1"/>
    <property type="molecule type" value="Genomic_DNA"/>
</dbReference>